<dbReference type="Proteomes" id="UP000002051">
    <property type="component" value="Unassembled WGS sequence"/>
</dbReference>
<name>A0A072VNC4_MEDTR</name>
<evidence type="ECO:0000313" key="3">
    <source>
        <dbReference type="Proteomes" id="UP000002051"/>
    </source>
</evidence>
<dbReference type="EMBL" id="CM001217">
    <property type="protein sequence ID" value="KEH43509.1"/>
    <property type="molecule type" value="Genomic_DNA"/>
</dbReference>
<reference evidence="1 3" key="1">
    <citation type="journal article" date="2011" name="Nature">
        <title>The Medicago genome provides insight into the evolution of rhizobial symbioses.</title>
        <authorList>
            <person name="Young N.D."/>
            <person name="Debelle F."/>
            <person name="Oldroyd G.E."/>
            <person name="Geurts R."/>
            <person name="Cannon S.B."/>
            <person name="Udvardi M.K."/>
            <person name="Benedito V.A."/>
            <person name="Mayer K.F."/>
            <person name="Gouzy J."/>
            <person name="Schoof H."/>
            <person name="Van de Peer Y."/>
            <person name="Proost S."/>
            <person name="Cook D.R."/>
            <person name="Meyers B.C."/>
            <person name="Spannagl M."/>
            <person name="Cheung F."/>
            <person name="De Mita S."/>
            <person name="Krishnakumar V."/>
            <person name="Gundlach H."/>
            <person name="Zhou S."/>
            <person name="Mudge J."/>
            <person name="Bharti A.K."/>
            <person name="Murray J.D."/>
            <person name="Naoumkina M.A."/>
            <person name="Rosen B."/>
            <person name="Silverstein K.A."/>
            <person name="Tang H."/>
            <person name="Rombauts S."/>
            <person name="Zhao P.X."/>
            <person name="Zhou P."/>
            <person name="Barbe V."/>
            <person name="Bardou P."/>
            <person name="Bechner M."/>
            <person name="Bellec A."/>
            <person name="Berger A."/>
            <person name="Berges H."/>
            <person name="Bidwell S."/>
            <person name="Bisseling T."/>
            <person name="Choisne N."/>
            <person name="Couloux A."/>
            <person name="Denny R."/>
            <person name="Deshpande S."/>
            <person name="Dai X."/>
            <person name="Doyle J.J."/>
            <person name="Dudez A.M."/>
            <person name="Farmer A.D."/>
            <person name="Fouteau S."/>
            <person name="Franken C."/>
            <person name="Gibelin C."/>
            <person name="Gish J."/>
            <person name="Goldstein S."/>
            <person name="Gonzalez A.J."/>
            <person name="Green P.J."/>
            <person name="Hallab A."/>
            <person name="Hartog M."/>
            <person name="Hua A."/>
            <person name="Humphray S.J."/>
            <person name="Jeong D.H."/>
            <person name="Jing Y."/>
            <person name="Jocker A."/>
            <person name="Kenton S.M."/>
            <person name="Kim D.J."/>
            <person name="Klee K."/>
            <person name="Lai H."/>
            <person name="Lang C."/>
            <person name="Lin S."/>
            <person name="Macmil S.L."/>
            <person name="Magdelenat G."/>
            <person name="Matthews L."/>
            <person name="McCorrison J."/>
            <person name="Monaghan E.L."/>
            <person name="Mun J.H."/>
            <person name="Najar F.Z."/>
            <person name="Nicholson C."/>
            <person name="Noirot C."/>
            <person name="O'Bleness M."/>
            <person name="Paule C.R."/>
            <person name="Poulain J."/>
            <person name="Prion F."/>
            <person name="Qin B."/>
            <person name="Qu C."/>
            <person name="Retzel E.F."/>
            <person name="Riddle C."/>
            <person name="Sallet E."/>
            <person name="Samain S."/>
            <person name="Samson N."/>
            <person name="Sanders I."/>
            <person name="Saurat O."/>
            <person name="Scarpelli C."/>
            <person name="Schiex T."/>
            <person name="Segurens B."/>
            <person name="Severin A.J."/>
            <person name="Sherrier D.J."/>
            <person name="Shi R."/>
            <person name="Sims S."/>
            <person name="Singer S.R."/>
            <person name="Sinharoy S."/>
            <person name="Sterck L."/>
            <person name="Viollet A."/>
            <person name="Wang B.B."/>
            <person name="Wang K."/>
            <person name="Wang M."/>
            <person name="Wang X."/>
            <person name="Warfsmann J."/>
            <person name="Weissenbach J."/>
            <person name="White D.D."/>
            <person name="White J.D."/>
            <person name="Wiley G.B."/>
            <person name="Wincker P."/>
            <person name="Xing Y."/>
            <person name="Yang L."/>
            <person name="Yao Z."/>
            <person name="Ying F."/>
            <person name="Zhai J."/>
            <person name="Zhou L."/>
            <person name="Zuber A."/>
            <person name="Denarie J."/>
            <person name="Dixon R.A."/>
            <person name="May G.D."/>
            <person name="Schwartz D.C."/>
            <person name="Rogers J."/>
            <person name="Quetier F."/>
            <person name="Town C.D."/>
            <person name="Roe B.A."/>
        </authorList>
    </citation>
    <scope>NUCLEOTIDE SEQUENCE [LARGE SCALE GENOMIC DNA]</scope>
    <source>
        <strain evidence="1">A17</strain>
        <strain evidence="2 3">cv. Jemalong A17</strain>
    </source>
</reference>
<reference evidence="1 3" key="2">
    <citation type="journal article" date="2014" name="BMC Genomics">
        <title>An improved genome release (version Mt4.0) for the model legume Medicago truncatula.</title>
        <authorList>
            <person name="Tang H."/>
            <person name="Krishnakumar V."/>
            <person name="Bidwell S."/>
            <person name="Rosen B."/>
            <person name="Chan A."/>
            <person name="Zhou S."/>
            <person name="Gentzbittel L."/>
            <person name="Childs K.L."/>
            <person name="Yandell M."/>
            <person name="Gundlach H."/>
            <person name="Mayer K.F."/>
            <person name="Schwartz D.C."/>
            <person name="Town C.D."/>
        </authorList>
    </citation>
    <scope>GENOME REANNOTATION</scope>
    <source>
        <strain evidence="1">A17</strain>
        <strain evidence="2 3">cv. Jemalong A17</strain>
    </source>
</reference>
<evidence type="ECO:0000313" key="2">
    <source>
        <dbReference type="EnsemblPlants" id="KEH43509"/>
    </source>
</evidence>
<gene>
    <name evidence="1" type="ordered locus">MTR_1g094635</name>
</gene>
<proteinExistence type="predicted"/>
<dbReference type="EnsemblPlants" id="KEH43509">
    <property type="protein sequence ID" value="KEH43509"/>
    <property type="gene ID" value="MTR_1g094635"/>
</dbReference>
<organism evidence="1 3">
    <name type="scientific">Medicago truncatula</name>
    <name type="common">Barrel medic</name>
    <name type="synonym">Medicago tribuloides</name>
    <dbReference type="NCBI Taxonomy" id="3880"/>
    <lineage>
        <taxon>Eukaryota</taxon>
        <taxon>Viridiplantae</taxon>
        <taxon>Streptophyta</taxon>
        <taxon>Embryophyta</taxon>
        <taxon>Tracheophyta</taxon>
        <taxon>Spermatophyta</taxon>
        <taxon>Magnoliopsida</taxon>
        <taxon>eudicotyledons</taxon>
        <taxon>Gunneridae</taxon>
        <taxon>Pentapetalae</taxon>
        <taxon>rosids</taxon>
        <taxon>fabids</taxon>
        <taxon>Fabales</taxon>
        <taxon>Fabaceae</taxon>
        <taxon>Papilionoideae</taxon>
        <taxon>50 kb inversion clade</taxon>
        <taxon>NPAAA clade</taxon>
        <taxon>Hologalegina</taxon>
        <taxon>IRL clade</taxon>
        <taxon>Trifolieae</taxon>
        <taxon>Medicago</taxon>
    </lineage>
</organism>
<sequence length="86" mass="9762">MLLPPTEKPISNIVIEGVPWVRYHGKFKGLNLNLICPGKDPSSGLLLLFLHSLPLVVTGSKRFRSFLLLLVILLKVLRRLRKRSSF</sequence>
<reference evidence="2" key="3">
    <citation type="submission" date="2015-04" db="UniProtKB">
        <authorList>
            <consortium name="EnsemblPlants"/>
        </authorList>
    </citation>
    <scope>IDENTIFICATION</scope>
    <source>
        <strain evidence="2">cv. Jemalong A17</strain>
    </source>
</reference>
<dbReference type="HOGENOM" id="CLU_2501285_0_0_1"/>
<accession>A0A072VNC4</accession>
<dbReference type="AlphaFoldDB" id="A0A072VNC4"/>
<keyword evidence="3" id="KW-1185">Reference proteome</keyword>
<evidence type="ECO:0000313" key="1">
    <source>
        <dbReference type="EMBL" id="KEH43509.1"/>
    </source>
</evidence>
<protein>
    <submittedName>
        <fullName evidence="1 2">Uncharacterized protein</fullName>
    </submittedName>
</protein>